<organism evidence="2 3">
    <name type="scientific">Plasticicumulans lactativorans</name>
    <dbReference type="NCBI Taxonomy" id="1133106"/>
    <lineage>
        <taxon>Bacteria</taxon>
        <taxon>Pseudomonadati</taxon>
        <taxon>Pseudomonadota</taxon>
        <taxon>Gammaproteobacteria</taxon>
        <taxon>Candidatus Competibacteraceae</taxon>
        <taxon>Plasticicumulans</taxon>
    </lineage>
</organism>
<dbReference type="AlphaFoldDB" id="A0A4R2LD60"/>
<protein>
    <submittedName>
        <fullName evidence="2">Uncharacterized protein DUF3644</fullName>
    </submittedName>
</protein>
<proteinExistence type="predicted"/>
<comment type="caution">
    <text evidence="2">The sequence shown here is derived from an EMBL/GenBank/DDBJ whole genome shotgun (WGS) entry which is preliminary data.</text>
</comment>
<reference evidence="2 3" key="1">
    <citation type="submission" date="2019-03" db="EMBL/GenBank/DDBJ databases">
        <title>Genomic Encyclopedia of Type Strains, Phase IV (KMG-IV): sequencing the most valuable type-strain genomes for metagenomic binning, comparative biology and taxonomic classification.</title>
        <authorList>
            <person name="Goeker M."/>
        </authorList>
    </citation>
    <scope>NUCLEOTIDE SEQUENCE [LARGE SCALE GENOMIC DNA]</scope>
    <source>
        <strain evidence="2 3">DSM 25287</strain>
    </source>
</reference>
<name>A0A4R2LD60_9GAMM</name>
<evidence type="ECO:0000259" key="1">
    <source>
        <dbReference type="Pfam" id="PF12358"/>
    </source>
</evidence>
<dbReference type="OrthoDB" id="1551227at2"/>
<dbReference type="Proteomes" id="UP000295765">
    <property type="component" value="Unassembled WGS sequence"/>
</dbReference>
<accession>A0A4R2LD60</accession>
<sequence>MPLSIDIANKSVQASIAAIEIYNKPNFSYREEAFTLLMSNAWELLLKAKWIADHGESIEALHEFVDDGNGNKTPKTNRCGNPLSHSATYLAKKLLEDPNSGLEKACHDNMLALIEIRDSAAHFIMKDMYIGRRVLEIGTASLRNYLLLAAEWFQLDLSEYNFFLMPISFYHGFETVEPASRVHYPEQIRNLLAYLDTLENAESEEDSNQHVALRLETKLVRGKDACSVMFRWTDDPSAPALTVREEDILKNYPLTYRELVNAMRRRYENFLENRTFHKQRHELEKETKHVIVRLLHPNNPKSAKQRFYNPNIFQEFDKRYVRRKKA</sequence>
<evidence type="ECO:0000313" key="3">
    <source>
        <dbReference type="Proteomes" id="UP000295765"/>
    </source>
</evidence>
<dbReference type="Pfam" id="PF12358">
    <property type="entry name" value="DUF3644"/>
    <property type="match status" value="1"/>
</dbReference>
<gene>
    <name evidence="2" type="ORF">EV699_105166</name>
</gene>
<dbReference type="EMBL" id="SLWY01000005">
    <property type="protein sequence ID" value="TCO82376.1"/>
    <property type="molecule type" value="Genomic_DNA"/>
</dbReference>
<evidence type="ECO:0000313" key="2">
    <source>
        <dbReference type="EMBL" id="TCO82376.1"/>
    </source>
</evidence>
<keyword evidence="3" id="KW-1185">Reference proteome</keyword>
<dbReference type="InterPro" id="IPR022104">
    <property type="entry name" value="DUF3644"/>
</dbReference>
<feature type="domain" description="DUF3644" evidence="1">
    <location>
        <begin position="8"/>
        <end position="200"/>
    </location>
</feature>
<dbReference type="RefSeq" id="WP_132539751.1">
    <property type="nucleotide sequence ID" value="NZ_SLWY01000005.1"/>
</dbReference>